<keyword evidence="1" id="KW-0472">Membrane</keyword>
<organism evidence="2">
    <name type="scientific">marine sediment metagenome</name>
    <dbReference type="NCBI Taxonomy" id="412755"/>
    <lineage>
        <taxon>unclassified sequences</taxon>
        <taxon>metagenomes</taxon>
        <taxon>ecological metagenomes</taxon>
    </lineage>
</organism>
<dbReference type="EMBL" id="LAZR01010755">
    <property type="protein sequence ID" value="KKM65261.1"/>
    <property type="molecule type" value="Genomic_DNA"/>
</dbReference>
<gene>
    <name evidence="2" type="ORF">LCGC14_1493040</name>
</gene>
<keyword evidence="1" id="KW-1133">Transmembrane helix</keyword>
<reference evidence="2" key="1">
    <citation type="journal article" date="2015" name="Nature">
        <title>Complex archaea that bridge the gap between prokaryotes and eukaryotes.</title>
        <authorList>
            <person name="Spang A."/>
            <person name="Saw J.H."/>
            <person name="Jorgensen S.L."/>
            <person name="Zaremba-Niedzwiedzka K."/>
            <person name="Martijn J."/>
            <person name="Lind A.E."/>
            <person name="van Eijk R."/>
            <person name="Schleper C."/>
            <person name="Guy L."/>
            <person name="Ettema T.J."/>
        </authorList>
    </citation>
    <scope>NUCLEOTIDE SEQUENCE</scope>
</reference>
<proteinExistence type="predicted"/>
<dbReference type="AlphaFoldDB" id="A0A0F9JS60"/>
<evidence type="ECO:0000313" key="2">
    <source>
        <dbReference type="EMBL" id="KKM65261.1"/>
    </source>
</evidence>
<comment type="caution">
    <text evidence="2">The sequence shown here is derived from an EMBL/GenBank/DDBJ whole genome shotgun (WGS) entry which is preliminary data.</text>
</comment>
<protein>
    <submittedName>
        <fullName evidence="2">Uncharacterized protein</fullName>
    </submittedName>
</protein>
<feature type="transmembrane region" description="Helical" evidence="1">
    <location>
        <begin position="57"/>
        <end position="76"/>
    </location>
</feature>
<name>A0A0F9JS60_9ZZZZ</name>
<keyword evidence="1" id="KW-0812">Transmembrane</keyword>
<feature type="transmembrane region" description="Helical" evidence="1">
    <location>
        <begin position="88"/>
        <end position="109"/>
    </location>
</feature>
<accession>A0A0F9JS60</accession>
<sequence>MLPNLNPAWSVHAAGEQTSVGAVAALAPRSKNIVSIIRDGAGEYIITMDTPLGMNDGVMIVTPVFVAGVVIAQPILETPVIDLTRRFIVIVDGVLGGLDAAFKFVLFRYNAP</sequence>
<evidence type="ECO:0000256" key="1">
    <source>
        <dbReference type="SAM" id="Phobius"/>
    </source>
</evidence>